<name>A0A6J5MR13_9CAUD</name>
<sequence length="714" mass="72716">ELTPKGSNLGTTDLLIVGVDNGTDYDLKSVTGAQLLGTVVSQTITNGVTSKAPSEDVVYDNLALKVDKVAGSRLITTAEGTILSNTSGTNTGDQTLQTLTNLGATTTQQLISNEGFFTKTIANQVLSSTTANVGKTEGELNVYDLSANSTKYKLNEITKGANSILLPSSSGTLALTSDLTTKVTSNTAITGATKTKITYDSKGLVTSGADATTADISDSLNKRYVTDANLTTIGNQSGTNTGDETVTTIKTKLGITTLSGSNTGDQDLSTLMVKSNNLSDLTNTTTARTNLGLGSLATQSGTFSGTSSGTNTGDQVISDATITTTDITTNNFTTAKHGFVPKGTNVGNYLKDDGTWGAISAGGLTYFTEAQDTTAPNATVPVDSLTAVSGTTNADFAIIPKGSGAIIARIPDGTLTGNNKRGQYAVDFQRVGYVSALEVASGQYSTILNGWGNRSTGYGSFAHGRINNAGANYSFAFGDSTTATGAHSFAFGNAAQSTNVNAIAFNGNASGDTSFAFSGTASGQSAVSFQGSTANGTSCFATGAGNIASGGYSSTFGIKSNTFSHASRKSLGCLPGDAGINVTGAVQRSWLNVATNTTTATPKSLNAYNGTPTLALRLENNNAMRVKGSIIGKQTGSTNVGAWDFDCVIVRGTTAGTTVIASSNVNLVVNTGGFGIPTLTANTSEGSLDIKVTGLAGISINWNATIDSCETIIA</sequence>
<gene>
    <name evidence="1" type="ORF">UFOVP523_60</name>
</gene>
<dbReference type="InterPro" id="IPR011049">
    <property type="entry name" value="Serralysin-like_metalloprot_C"/>
</dbReference>
<feature type="non-terminal residue" evidence="1">
    <location>
        <position position="1"/>
    </location>
</feature>
<dbReference type="Gene3D" id="2.150.10.10">
    <property type="entry name" value="Serralysin-like metalloprotease, C-terminal"/>
    <property type="match status" value="1"/>
</dbReference>
<proteinExistence type="predicted"/>
<accession>A0A6J5MR13</accession>
<reference evidence="1" key="1">
    <citation type="submission" date="2020-04" db="EMBL/GenBank/DDBJ databases">
        <authorList>
            <person name="Chiriac C."/>
            <person name="Salcher M."/>
            <person name="Ghai R."/>
            <person name="Kavagutti S V."/>
        </authorList>
    </citation>
    <scope>NUCLEOTIDE SEQUENCE</scope>
</reference>
<organism evidence="1">
    <name type="scientific">uncultured Caudovirales phage</name>
    <dbReference type="NCBI Taxonomy" id="2100421"/>
    <lineage>
        <taxon>Viruses</taxon>
        <taxon>Duplodnaviria</taxon>
        <taxon>Heunggongvirae</taxon>
        <taxon>Uroviricota</taxon>
        <taxon>Caudoviricetes</taxon>
        <taxon>Peduoviridae</taxon>
        <taxon>Maltschvirus</taxon>
        <taxon>Maltschvirus maltsch</taxon>
    </lineage>
</organism>
<protein>
    <submittedName>
        <fullName evidence="1">LbR_YadA-like domain containing protein</fullName>
    </submittedName>
</protein>
<dbReference type="EMBL" id="LR796502">
    <property type="protein sequence ID" value="CAB4149254.1"/>
    <property type="molecule type" value="Genomic_DNA"/>
</dbReference>
<dbReference type="CDD" id="cd12820">
    <property type="entry name" value="LbR_YadA-like"/>
    <property type="match status" value="1"/>
</dbReference>
<dbReference type="SUPFAM" id="SSF101967">
    <property type="entry name" value="Adhesin YadA, collagen-binding domain"/>
    <property type="match status" value="1"/>
</dbReference>
<evidence type="ECO:0000313" key="1">
    <source>
        <dbReference type="EMBL" id="CAB4149254.1"/>
    </source>
</evidence>